<feature type="transmembrane region" description="Helical" evidence="1">
    <location>
        <begin position="152"/>
        <end position="172"/>
    </location>
</feature>
<feature type="transmembrane region" description="Helical" evidence="1">
    <location>
        <begin position="339"/>
        <end position="365"/>
    </location>
</feature>
<keyword evidence="1" id="KW-0812">Transmembrane</keyword>
<feature type="transmembrane region" description="Helical" evidence="1">
    <location>
        <begin position="224"/>
        <end position="249"/>
    </location>
</feature>
<sequence length="453" mass="52473">MELQKRKFNMMKLKEEWEVAEKRLKRRKNLILLNIVASLIALLLGAMLVYIEVERLANTTFRIITSSVAGTGAILSLLNVIYERLRSNEDSIKELIKATKIIDSDQKFVPLLIGIPDELLTEKLDKDCQKYLKFLERINELIKEEKKINATFIVLTSFYIIITSVISILINVDIIPHNSKYDDLILAISIIVIGWKWFTITILSKFERTFEKWVNYSLKPQGGLCGAFYFCLITVFVAPIAQVIFIVILKPSRIYYCLSKRLYLVNRYDSDDSNRNIDLEKVDIERVTFFEDQKIKIDQIDQRIRFFGTKEERKKVYSKGLTEVKIVSDKSKSSYKSPLVIFIIVIFYFYILIFQTFYILALFLISNVGKALEGSESNNESPEVSENKPEIKVSENKKLIINDKPGLIEKYIIPTFILIKVETEYQILIESIEITKTQKEELRSILCGISATA</sequence>
<organism evidence="2 3">
    <name type="scientific">Gigaspora rosea</name>
    <dbReference type="NCBI Taxonomy" id="44941"/>
    <lineage>
        <taxon>Eukaryota</taxon>
        <taxon>Fungi</taxon>
        <taxon>Fungi incertae sedis</taxon>
        <taxon>Mucoromycota</taxon>
        <taxon>Glomeromycotina</taxon>
        <taxon>Glomeromycetes</taxon>
        <taxon>Diversisporales</taxon>
        <taxon>Gigasporaceae</taxon>
        <taxon>Gigaspora</taxon>
    </lineage>
</organism>
<keyword evidence="1" id="KW-0472">Membrane</keyword>
<gene>
    <name evidence="2" type="ORF">C2G38_2031332</name>
</gene>
<dbReference type="AlphaFoldDB" id="A0A397VYN8"/>
<name>A0A397VYN8_9GLOM</name>
<proteinExistence type="predicted"/>
<keyword evidence="1" id="KW-1133">Transmembrane helix</keyword>
<dbReference type="OrthoDB" id="10419663at2759"/>
<dbReference type="EMBL" id="QKWP01000187">
    <property type="protein sequence ID" value="RIB25123.1"/>
    <property type="molecule type" value="Genomic_DNA"/>
</dbReference>
<protein>
    <submittedName>
        <fullName evidence="2">Uncharacterized protein</fullName>
    </submittedName>
</protein>
<feature type="transmembrane region" description="Helical" evidence="1">
    <location>
        <begin position="184"/>
        <end position="203"/>
    </location>
</feature>
<reference evidence="2 3" key="1">
    <citation type="submission" date="2018-06" db="EMBL/GenBank/DDBJ databases">
        <title>Comparative genomics reveals the genomic features of Rhizophagus irregularis, R. cerebriforme, R. diaphanum and Gigaspora rosea, and their symbiotic lifestyle signature.</title>
        <authorList>
            <person name="Morin E."/>
            <person name="San Clemente H."/>
            <person name="Chen E.C.H."/>
            <person name="De La Providencia I."/>
            <person name="Hainaut M."/>
            <person name="Kuo A."/>
            <person name="Kohler A."/>
            <person name="Murat C."/>
            <person name="Tang N."/>
            <person name="Roy S."/>
            <person name="Loubradou J."/>
            <person name="Henrissat B."/>
            <person name="Grigoriev I.V."/>
            <person name="Corradi N."/>
            <person name="Roux C."/>
            <person name="Martin F.M."/>
        </authorList>
    </citation>
    <scope>NUCLEOTIDE SEQUENCE [LARGE SCALE GENOMIC DNA]</scope>
    <source>
        <strain evidence="2 3">DAOM 194757</strain>
    </source>
</reference>
<evidence type="ECO:0000313" key="3">
    <source>
        <dbReference type="Proteomes" id="UP000266673"/>
    </source>
</evidence>
<evidence type="ECO:0000256" key="1">
    <source>
        <dbReference type="SAM" id="Phobius"/>
    </source>
</evidence>
<comment type="caution">
    <text evidence="2">The sequence shown here is derived from an EMBL/GenBank/DDBJ whole genome shotgun (WGS) entry which is preliminary data.</text>
</comment>
<dbReference type="Proteomes" id="UP000266673">
    <property type="component" value="Unassembled WGS sequence"/>
</dbReference>
<keyword evidence="3" id="KW-1185">Reference proteome</keyword>
<feature type="transmembrane region" description="Helical" evidence="1">
    <location>
        <begin position="30"/>
        <end position="51"/>
    </location>
</feature>
<accession>A0A397VYN8</accession>
<feature type="transmembrane region" description="Helical" evidence="1">
    <location>
        <begin position="63"/>
        <end position="82"/>
    </location>
</feature>
<evidence type="ECO:0000313" key="2">
    <source>
        <dbReference type="EMBL" id="RIB25123.1"/>
    </source>
</evidence>